<dbReference type="InterPro" id="IPR045319">
    <property type="entry name" value="KAT/AKT"/>
</dbReference>
<dbReference type="CDD" id="cd00038">
    <property type="entry name" value="CAP_ED"/>
    <property type="match status" value="1"/>
</dbReference>
<dbReference type="PROSITE" id="PS51490">
    <property type="entry name" value="KHA"/>
    <property type="match status" value="1"/>
</dbReference>
<dbReference type="GO" id="GO:0005249">
    <property type="term" value="F:voltage-gated potassium channel activity"/>
    <property type="evidence" value="ECO:0007669"/>
    <property type="project" value="UniProtKB-UniRule"/>
</dbReference>
<evidence type="ECO:0000313" key="18">
    <source>
        <dbReference type="Proteomes" id="UP001188597"/>
    </source>
</evidence>
<feature type="domain" description="KHA" evidence="16">
    <location>
        <begin position="317"/>
        <end position="398"/>
    </location>
</feature>
<dbReference type="Proteomes" id="UP001188597">
    <property type="component" value="Unassembled WGS sequence"/>
</dbReference>
<comment type="subcellular location">
    <subcellularLocation>
        <location evidence="1 14">Membrane</location>
        <topology evidence="1 14">Multi-pass membrane protein</topology>
    </subcellularLocation>
</comment>
<evidence type="ECO:0000256" key="7">
    <source>
        <dbReference type="ARBA" id="ARBA00022882"/>
    </source>
</evidence>
<comment type="subunit">
    <text evidence="14">The potassium channel is composed of a homo- or heterotetrameric complex of pore-forming subunits.</text>
</comment>
<keyword evidence="12 14" id="KW-0407">Ion channel</keyword>
<evidence type="ECO:0000256" key="13">
    <source>
        <dbReference type="PROSITE-ProRule" id="PRU00023"/>
    </source>
</evidence>
<evidence type="ECO:0000259" key="15">
    <source>
        <dbReference type="PROSITE" id="PS50042"/>
    </source>
</evidence>
<keyword evidence="18" id="KW-1185">Reference proteome</keyword>
<evidence type="ECO:0000256" key="1">
    <source>
        <dbReference type="ARBA" id="ARBA00004141"/>
    </source>
</evidence>
<protein>
    <recommendedName>
        <fullName evidence="14">Potassium channel</fullName>
    </recommendedName>
</protein>
<evidence type="ECO:0000256" key="8">
    <source>
        <dbReference type="ARBA" id="ARBA00022958"/>
    </source>
</evidence>
<dbReference type="InterPro" id="IPR018490">
    <property type="entry name" value="cNMP-bd_dom_sf"/>
</dbReference>
<keyword evidence="13" id="KW-0040">ANK repeat</keyword>
<dbReference type="InterPro" id="IPR021789">
    <property type="entry name" value="KHA_dom"/>
</dbReference>
<evidence type="ECO:0000256" key="12">
    <source>
        <dbReference type="ARBA" id="ARBA00023303"/>
    </source>
</evidence>
<dbReference type="GO" id="GO:0034702">
    <property type="term" value="C:monoatomic ion channel complex"/>
    <property type="evidence" value="ECO:0007669"/>
    <property type="project" value="UniProtKB-KW"/>
</dbReference>
<comment type="similarity">
    <text evidence="2 14">Belongs to the potassium channel family. Plant (TC 1.A.1.4) subfamily.</text>
</comment>
<dbReference type="PROSITE" id="PS50297">
    <property type="entry name" value="ANK_REP_REGION"/>
    <property type="match status" value="1"/>
</dbReference>
<comment type="domain">
    <text evidence="14">The KHA domain (rich in hydrophobic and acidic residues) present in the C-terminal part is likely to be important for tetramerization.</text>
</comment>
<comment type="domain">
    <text evidence="14">The segment S4 is probably the voltage-sensor and is characterized by a series of positively charged amino acids. The pore-forming region H5 is enclosed by the transmembrane segments S5 and S6 in the Shaker-type (1P/6TM) and contains the GYGD signature motif which seems to be involved in potassium selectivity.</text>
</comment>
<dbReference type="Pfam" id="PF11834">
    <property type="entry name" value="KHA"/>
    <property type="match status" value="1"/>
</dbReference>
<evidence type="ECO:0000313" key="17">
    <source>
        <dbReference type="EMBL" id="KAK3015966.1"/>
    </source>
</evidence>
<sequence length="398" mass="44357">VSEMEAEYFPPKENVILQNEAPTDLYIIVLGAVDFIAHIGGQDQVLGRAIAGDMFGEIGVLCHRPQPFTVRTTQISQILHLNRTTLMNIIKSNAEDGRIMINNLYLKMRALESFGVTDQHKDPGLVLSEWLDGGPKGESCSHAGYQESSYGDPLIQEPRDVNFFNSEALEKEKPGNTCIINTSGMDVSSQAEDGQTALHNAACKGQLELVKISLEEEADIDKPDARGWTLKALSVHQGNKSMYNFLQCHENRRILDEHKIEFPWPGTVDNTRSGQLKPTRKRMLSCADSHLRKSTVLGSSNSSCPSDTEVSRLSKRRVTIHLKFQNENAGQKQMGKLILLPDSLEELMRIAGQKFGGYNLAKVVNSENAEIDDLGVIRDGDQLFVIPNECEIRYFNEL</sequence>
<reference evidence="17" key="1">
    <citation type="submission" date="2022-12" db="EMBL/GenBank/DDBJ databases">
        <title>Draft genome assemblies for two species of Escallonia (Escalloniales).</title>
        <authorList>
            <person name="Chanderbali A."/>
            <person name="Dervinis C."/>
            <person name="Anghel I."/>
            <person name="Soltis D."/>
            <person name="Soltis P."/>
            <person name="Zapata F."/>
        </authorList>
    </citation>
    <scope>NUCLEOTIDE SEQUENCE</scope>
    <source>
        <strain evidence="17">UCBG64.0493</strain>
        <tissue evidence="17">Leaf</tissue>
    </source>
</reference>
<accession>A0AA88VUW5</accession>
<evidence type="ECO:0000256" key="10">
    <source>
        <dbReference type="ARBA" id="ARBA00023065"/>
    </source>
</evidence>
<evidence type="ECO:0000256" key="14">
    <source>
        <dbReference type="RuleBase" id="RU369015"/>
    </source>
</evidence>
<keyword evidence="4 14" id="KW-0633">Potassium transport</keyword>
<dbReference type="InterPro" id="IPR002110">
    <property type="entry name" value="Ankyrin_rpt"/>
</dbReference>
<evidence type="ECO:0000256" key="5">
    <source>
        <dbReference type="ARBA" id="ARBA00022692"/>
    </source>
</evidence>
<evidence type="ECO:0000256" key="11">
    <source>
        <dbReference type="ARBA" id="ARBA00023136"/>
    </source>
</evidence>
<evidence type="ECO:0000256" key="6">
    <source>
        <dbReference type="ARBA" id="ARBA00022826"/>
    </source>
</evidence>
<proteinExistence type="inferred from homology"/>
<keyword evidence="9" id="KW-1133">Transmembrane helix</keyword>
<comment type="function">
    <text evidence="14">Potassium channel.</text>
</comment>
<evidence type="ECO:0000256" key="9">
    <source>
        <dbReference type="ARBA" id="ARBA00022989"/>
    </source>
</evidence>
<feature type="repeat" description="ANK" evidence="13">
    <location>
        <begin position="193"/>
        <end position="225"/>
    </location>
</feature>
<keyword evidence="7 14" id="KW-0851">Voltage-gated channel</keyword>
<dbReference type="PROSITE" id="PS50088">
    <property type="entry name" value="ANK_REPEAT"/>
    <property type="match status" value="1"/>
</dbReference>
<evidence type="ECO:0000256" key="4">
    <source>
        <dbReference type="ARBA" id="ARBA00022538"/>
    </source>
</evidence>
<dbReference type="Gene3D" id="2.60.120.10">
    <property type="entry name" value="Jelly Rolls"/>
    <property type="match status" value="1"/>
</dbReference>
<feature type="domain" description="Cyclic nucleotide-binding" evidence="15">
    <location>
        <begin position="1"/>
        <end position="107"/>
    </location>
</feature>
<dbReference type="InterPro" id="IPR036770">
    <property type="entry name" value="Ankyrin_rpt-contain_sf"/>
</dbReference>
<dbReference type="EMBL" id="JAVXUP010001100">
    <property type="protein sequence ID" value="KAK3015966.1"/>
    <property type="molecule type" value="Genomic_DNA"/>
</dbReference>
<keyword evidence="11" id="KW-0472">Membrane</keyword>
<evidence type="ECO:0000256" key="2">
    <source>
        <dbReference type="ARBA" id="ARBA00007929"/>
    </source>
</evidence>
<dbReference type="SUPFAM" id="SSF51206">
    <property type="entry name" value="cAMP-binding domain-like"/>
    <property type="match status" value="1"/>
</dbReference>
<evidence type="ECO:0000256" key="3">
    <source>
        <dbReference type="ARBA" id="ARBA00022448"/>
    </source>
</evidence>
<dbReference type="PANTHER" id="PTHR45743:SF6">
    <property type="entry name" value="POTASSIUM CHANNEL KAT2"/>
    <property type="match status" value="1"/>
</dbReference>
<keyword evidence="10 14" id="KW-0406">Ion transport</keyword>
<dbReference type="PANTHER" id="PTHR45743">
    <property type="entry name" value="POTASSIUM CHANNEL AKT1"/>
    <property type="match status" value="1"/>
</dbReference>
<gene>
    <name evidence="17" type="ORF">RJ639_006301</name>
</gene>
<dbReference type="InterPro" id="IPR000595">
    <property type="entry name" value="cNMP-bd_dom"/>
</dbReference>
<dbReference type="SMART" id="SM00100">
    <property type="entry name" value="cNMP"/>
    <property type="match status" value="1"/>
</dbReference>
<dbReference type="SUPFAM" id="SSF48403">
    <property type="entry name" value="Ankyrin repeat"/>
    <property type="match status" value="1"/>
</dbReference>
<dbReference type="Pfam" id="PF12796">
    <property type="entry name" value="Ank_2"/>
    <property type="match status" value="1"/>
</dbReference>
<keyword evidence="5" id="KW-0812">Transmembrane</keyword>
<dbReference type="Gene3D" id="1.25.40.20">
    <property type="entry name" value="Ankyrin repeat-containing domain"/>
    <property type="match status" value="1"/>
</dbReference>
<keyword evidence="3 14" id="KW-0813">Transport</keyword>
<keyword evidence="8 14" id="KW-0630">Potassium</keyword>
<dbReference type="AlphaFoldDB" id="A0AA88VUW5"/>
<dbReference type="Pfam" id="PF00027">
    <property type="entry name" value="cNMP_binding"/>
    <property type="match status" value="1"/>
</dbReference>
<organism evidence="17 18">
    <name type="scientific">Escallonia herrerae</name>
    <dbReference type="NCBI Taxonomy" id="1293975"/>
    <lineage>
        <taxon>Eukaryota</taxon>
        <taxon>Viridiplantae</taxon>
        <taxon>Streptophyta</taxon>
        <taxon>Embryophyta</taxon>
        <taxon>Tracheophyta</taxon>
        <taxon>Spermatophyta</taxon>
        <taxon>Magnoliopsida</taxon>
        <taxon>eudicotyledons</taxon>
        <taxon>Gunneridae</taxon>
        <taxon>Pentapetalae</taxon>
        <taxon>asterids</taxon>
        <taxon>campanulids</taxon>
        <taxon>Escalloniales</taxon>
        <taxon>Escalloniaceae</taxon>
        <taxon>Escallonia</taxon>
    </lineage>
</organism>
<feature type="non-terminal residue" evidence="17">
    <location>
        <position position="398"/>
    </location>
</feature>
<name>A0AA88VUW5_9ASTE</name>
<keyword evidence="6 14" id="KW-0631">Potassium channel</keyword>
<comment type="caution">
    <text evidence="17">The sequence shown here is derived from an EMBL/GenBank/DDBJ whole genome shotgun (WGS) entry which is preliminary data.</text>
</comment>
<dbReference type="FunFam" id="2.60.120.10:FF:000074">
    <property type="entry name" value="Potassium channel KAT2"/>
    <property type="match status" value="1"/>
</dbReference>
<dbReference type="PROSITE" id="PS50042">
    <property type="entry name" value="CNMP_BINDING_3"/>
    <property type="match status" value="1"/>
</dbReference>
<dbReference type="InterPro" id="IPR014710">
    <property type="entry name" value="RmlC-like_jellyroll"/>
</dbReference>
<evidence type="ECO:0000259" key="16">
    <source>
        <dbReference type="PROSITE" id="PS51490"/>
    </source>
</evidence>